<reference evidence="2" key="1">
    <citation type="submission" date="2014-12" db="EMBL/GenBank/DDBJ databases">
        <title>Insight into the proteome of Arion vulgaris.</title>
        <authorList>
            <person name="Aradska J."/>
            <person name="Bulat T."/>
            <person name="Smidak R."/>
            <person name="Sarate P."/>
            <person name="Gangsoo J."/>
            <person name="Sialana F."/>
            <person name="Bilban M."/>
            <person name="Lubec G."/>
        </authorList>
    </citation>
    <scope>NUCLEOTIDE SEQUENCE</scope>
    <source>
        <tissue evidence="2">Skin</tissue>
    </source>
</reference>
<dbReference type="EMBL" id="HACG01019135">
    <property type="protein sequence ID" value="CEK66000.1"/>
    <property type="molecule type" value="Transcribed_RNA"/>
</dbReference>
<evidence type="ECO:0000313" key="2">
    <source>
        <dbReference type="EMBL" id="CEK66000.1"/>
    </source>
</evidence>
<feature type="non-terminal residue" evidence="2">
    <location>
        <position position="180"/>
    </location>
</feature>
<name>A0A0B6ZE84_9EUPU</name>
<sequence length="180" mass="20094">MGIMSKTNRLPERPKPPSWEEVTDDITSAPSSDVVFVLGQECLASTAAEASIMSVLEKTYTTSSNSLEAESPSIDTSQLDPEKVKTSNANVLKLIDLYTELTDSIVSLQDQHQQLKVIGEDLSESSSKLKVLALNIPTNMDDKLIKNLLVKKIPVKENQNRKKRNNYCIFVIRINIFQIK</sequence>
<evidence type="ECO:0000256" key="1">
    <source>
        <dbReference type="SAM" id="MobiDB-lite"/>
    </source>
</evidence>
<organism evidence="2">
    <name type="scientific">Arion vulgaris</name>
    <dbReference type="NCBI Taxonomy" id="1028688"/>
    <lineage>
        <taxon>Eukaryota</taxon>
        <taxon>Metazoa</taxon>
        <taxon>Spiralia</taxon>
        <taxon>Lophotrochozoa</taxon>
        <taxon>Mollusca</taxon>
        <taxon>Gastropoda</taxon>
        <taxon>Heterobranchia</taxon>
        <taxon>Euthyneura</taxon>
        <taxon>Panpulmonata</taxon>
        <taxon>Eupulmonata</taxon>
        <taxon>Stylommatophora</taxon>
        <taxon>Helicina</taxon>
        <taxon>Arionoidea</taxon>
        <taxon>Arionidae</taxon>
        <taxon>Arion</taxon>
    </lineage>
</organism>
<gene>
    <name evidence="2" type="primary">ORF56970</name>
</gene>
<feature type="region of interest" description="Disordered" evidence="1">
    <location>
        <begin position="1"/>
        <end position="25"/>
    </location>
</feature>
<dbReference type="Pfam" id="PF15136">
    <property type="entry name" value="UPF0449"/>
    <property type="match status" value="1"/>
</dbReference>
<protein>
    <submittedName>
        <fullName evidence="2">Uncharacterized protein</fullName>
    </submittedName>
</protein>
<dbReference type="InterPro" id="IPR028227">
    <property type="entry name" value="UPF0449"/>
</dbReference>
<accession>A0A0B6ZE84</accession>
<proteinExistence type="predicted"/>
<dbReference type="AlphaFoldDB" id="A0A0B6ZE84"/>